<dbReference type="Gene3D" id="2.130.10.10">
    <property type="entry name" value="YVTN repeat-like/Quinoprotein amine dehydrogenase"/>
    <property type="match status" value="1"/>
</dbReference>
<dbReference type="InterPro" id="IPR050459">
    <property type="entry name" value="WD_repeat_RBAP46/RBAP48/MSI1"/>
</dbReference>
<feature type="domain" description="Histone-binding protein RBBP4-like N-terminal" evidence="3">
    <location>
        <begin position="5"/>
        <end position="35"/>
    </location>
</feature>
<reference evidence="4 5" key="2">
    <citation type="submission" date="2018-11" db="EMBL/GenBank/DDBJ databases">
        <authorList>
            <consortium name="Pathogen Informatics"/>
        </authorList>
    </citation>
    <scope>NUCLEOTIDE SEQUENCE [LARGE SCALE GENOMIC DNA]</scope>
    <source>
        <strain evidence="4 5">NST_G2</strain>
    </source>
</reference>
<dbReference type="Proteomes" id="UP000275846">
    <property type="component" value="Unassembled WGS sequence"/>
</dbReference>
<dbReference type="WBParaSite" id="SSLN_0002083101-mRNA-1">
    <property type="protein sequence ID" value="SSLN_0002083101-mRNA-1"/>
    <property type="gene ID" value="SSLN_0002083101"/>
</dbReference>
<dbReference type="OrthoDB" id="427795at2759"/>
<dbReference type="STRING" id="70667.A0A183TUD9"/>
<reference evidence="6" key="1">
    <citation type="submission" date="2016-06" db="UniProtKB">
        <authorList>
            <consortium name="WormBaseParasite"/>
        </authorList>
    </citation>
    <scope>IDENTIFICATION</scope>
</reference>
<protein>
    <submittedName>
        <fullName evidence="6">CAF1C_H4-bd domain-containing protein</fullName>
    </submittedName>
</protein>
<dbReference type="InterPro" id="IPR022052">
    <property type="entry name" value="Histone-bd_RBBP4-like_N"/>
</dbReference>
<dbReference type="Pfam" id="PF12265">
    <property type="entry name" value="CAF1C_H4-bd"/>
    <property type="match status" value="1"/>
</dbReference>
<keyword evidence="2" id="KW-0677">Repeat</keyword>
<evidence type="ECO:0000256" key="2">
    <source>
        <dbReference type="ARBA" id="ARBA00022737"/>
    </source>
</evidence>
<organism evidence="6">
    <name type="scientific">Schistocephalus solidus</name>
    <name type="common">Tapeworm</name>
    <dbReference type="NCBI Taxonomy" id="70667"/>
    <lineage>
        <taxon>Eukaryota</taxon>
        <taxon>Metazoa</taxon>
        <taxon>Spiralia</taxon>
        <taxon>Lophotrochozoa</taxon>
        <taxon>Platyhelminthes</taxon>
        <taxon>Cestoda</taxon>
        <taxon>Eucestoda</taxon>
        <taxon>Diphyllobothriidea</taxon>
        <taxon>Diphyllobothriidae</taxon>
        <taxon>Schistocephalus</taxon>
    </lineage>
</organism>
<evidence type="ECO:0000313" key="5">
    <source>
        <dbReference type="Proteomes" id="UP000275846"/>
    </source>
</evidence>
<accession>A0A183TUD9</accession>
<keyword evidence="1" id="KW-0853">WD repeat</keyword>
<dbReference type="EMBL" id="UYSU01052432">
    <property type="protein sequence ID" value="VDM06473.1"/>
    <property type="molecule type" value="Genomic_DNA"/>
</dbReference>
<proteinExistence type="predicted"/>
<gene>
    <name evidence="4" type="ORF">SSLN_LOCUS20087</name>
</gene>
<dbReference type="InterPro" id="IPR015943">
    <property type="entry name" value="WD40/YVTN_repeat-like_dom_sf"/>
</dbReference>
<dbReference type="AlphaFoldDB" id="A0A183TUD9"/>
<evidence type="ECO:0000259" key="3">
    <source>
        <dbReference type="Pfam" id="PF12265"/>
    </source>
</evidence>
<name>A0A183TUD9_SCHSO</name>
<evidence type="ECO:0000313" key="4">
    <source>
        <dbReference type="EMBL" id="VDM06473.1"/>
    </source>
</evidence>
<evidence type="ECO:0000256" key="1">
    <source>
        <dbReference type="ARBA" id="ARBA00022574"/>
    </source>
</evidence>
<sequence>MVGTAEDYSVHRLILGTHTSDEQNHLLIATVHLPNDNAEFDASTYESEKGNFGGFYYPSGKLEITMKINHEGEVNRARYMPQNPDVIATKTPSGDVLVFDYPHHPVRAPAERGCQPDLRLKVTH</sequence>
<evidence type="ECO:0000313" key="6">
    <source>
        <dbReference type="WBParaSite" id="SSLN_0002083101-mRNA-1"/>
    </source>
</evidence>
<keyword evidence="5" id="KW-1185">Reference proteome</keyword>
<dbReference type="PANTHER" id="PTHR22850">
    <property type="entry name" value="WD40 REPEAT FAMILY"/>
    <property type="match status" value="1"/>
</dbReference>